<organism evidence="1 2">
    <name type="scientific">Lithospermum erythrorhizon</name>
    <name type="common">Purple gromwell</name>
    <name type="synonym">Lithospermum officinale var. erythrorhizon</name>
    <dbReference type="NCBI Taxonomy" id="34254"/>
    <lineage>
        <taxon>Eukaryota</taxon>
        <taxon>Viridiplantae</taxon>
        <taxon>Streptophyta</taxon>
        <taxon>Embryophyta</taxon>
        <taxon>Tracheophyta</taxon>
        <taxon>Spermatophyta</taxon>
        <taxon>Magnoliopsida</taxon>
        <taxon>eudicotyledons</taxon>
        <taxon>Gunneridae</taxon>
        <taxon>Pentapetalae</taxon>
        <taxon>asterids</taxon>
        <taxon>lamiids</taxon>
        <taxon>Boraginales</taxon>
        <taxon>Boraginaceae</taxon>
        <taxon>Boraginoideae</taxon>
        <taxon>Lithospermeae</taxon>
        <taxon>Lithospermum</taxon>
    </lineage>
</organism>
<dbReference type="AlphaFoldDB" id="A0AAV3NYZ1"/>
<name>A0AAV3NYZ1_LITER</name>
<keyword evidence="2" id="KW-1185">Reference proteome</keyword>
<proteinExistence type="predicted"/>
<accession>A0AAV3NYZ1</accession>
<evidence type="ECO:0000313" key="1">
    <source>
        <dbReference type="EMBL" id="GAA0144637.1"/>
    </source>
</evidence>
<protein>
    <submittedName>
        <fullName evidence="1">Uncharacterized protein</fullName>
    </submittedName>
</protein>
<evidence type="ECO:0000313" key="2">
    <source>
        <dbReference type="Proteomes" id="UP001454036"/>
    </source>
</evidence>
<gene>
    <name evidence="1" type="ORF">LIER_05031</name>
</gene>
<reference evidence="1 2" key="1">
    <citation type="submission" date="2024-01" db="EMBL/GenBank/DDBJ databases">
        <title>The complete chloroplast genome sequence of Lithospermum erythrorhizon: insights into the phylogenetic relationship among Boraginaceae species and the maternal lineages of purple gromwells.</title>
        <authorList>
            <person name="Okada T."/>
            <person name="Watanabe K."/>
        </authorList>
    </citation>
    <scope>NUCLEOTIDE SEQUENCE [LARGE SCALE GENOMIC DNA]</scope>
</reference>
<dbReference type="EMBL" id="BAABME010000671">
    <property type="protein sequence ID" value="GAA0144637.1"/>
    <property type="molecule type" value="Genomic_DNA"/>
</dbReference>
<sequence length="84" mass="9874">MENKKHKIQTRNTKSLLPPLETFRFKLSNSLNNLNEETEMFSNEFVKQCFMLFPLINKEFAKLVIELDCPTNKGDISNTDEYLT</sequence>
<comment type="caution">
    <text evidence="1">The sequence shown here is derived from an EMBL/GenBank/DDBJ whole genome shotgun (WGS) entry which is preliminary data.</text>
</comment>
<dbReference type="Proteomes" id="UP001454036">
    <property type="component" value="Unassembled WGS sequence"/>
</dbReference>